<accession>A0ABD5PQS8</accession>
<feature type="transmembrane region" description="Helical" evidence="2">
    <location>
        <begin position="213"/>
        <end position="230"/>
    </location>
</feature>
<evidence type="ECO:0000256" key="1">
    <source>
        <dbReference type="SAM" id="MobiDB-lite"/>
    </source>
</evidence>
<keyword evidence="2" id="KW-0472">Membrane</keyword>
<sequence length="262" mass="27966">MGGEYDDRNAGRGGRATRTPSSSFSATIDQLRRDPVLFVPFAVVGLLLAAIDWLRRRDPIPAVEREAGFGSNGLDITVEFVGYPTGIAQTTLPYESLVALEFPFLVWSVGLQILSLVAISVAGALTMARAMGREPDRRAVTSLFAFVVAMDLGHRLLGSIDALQAMGLFGLVPLALYLVVIVQLFPLPGLLVAGRSPRHVLARSRRRVAGRGWSILGLVLLLGLSAWLLASLPFGTVLSSLFVAPVHAVAIVAVLDRQDASA</sequence>
<evidence type="ECO:0008006" key="5">
    <source>
        <dbReference type="Google" id="ProtNLM"/>
    </source>
</evidence>
<feature type="transmembrane region" description="Helical" evidence="2">
    <location>
        <begin position="104"/>
        <end position="127"/>
    </location>
</feature>
<feature type="transmembrane region" description="Helical" evidence="2">
    <location>
        <begin position="36"/>
        <end position="54"/>
    </location>
</feature>
<dbReference type="AlphaFoldDB" id="A0ABD5PQS8"/>
<evidence type="ECO:0000313" key="3">
    <source>
        <dbReference type="EMBL" id="MFC4542892.1"/>
    </source>
</evidence>
<organism evidence="3 4">
    <name type="scientific">Halosolutus amylolyticus</name>
    <dbReference type="NCBI Taxonomy" id="2932267"/>
    <lineage>
        <taxon>Archaea</taxon>
        <taxon>Methanobacteriati</taxon>
        <taxon>Methanobacteriota</taxon>
        <taxon>Stenosarchaea group</taxon>
        <taxon>Halobacteria</taxon>
        <taxon>Halobacteriales</taxon>
        <taxon>Natrialbaceae</taxon>
        <taxon>Halosolutus</taxon>
    </lineage>
</organism>
<keyword evidence="4" id="KW-1185">Reference proteome</keyword>
<name>A0ABD5PQS8_9EURY</name>
<feature type="transmembrane region" description="Helical" evidence="2">
    <location>
        <begin position="169"/>
        <end position="192"/>
    </location>
</feature>
<protein>
    <recommendedName>
        <fullName evidence="5">Sec-independent protein translocase protein TatC</fullName>
    </recommendedName>
</protein>
<evidence type="ECO:0000313" key="4">
    <source>
        <dbReference type="Proteomes" id="UP001595898"/>
    </source>
</evidence>
<reference evidence="3 4" key="1">
    <citation type="journal article" date="2019" name="Int. J. Syst. Evol. Microbiol.">
        <title>The Global Catalogue of Microorganisms (GCM) 10K type strain sequencing project: providing services to taxonomists for standard genome sequencing and annotation.</title>
        <authorList>
            <consortium name="The Broad Institute Genomics Platform"/>
            <consortium name="The Broad Institute Genome Sequencing Center for Infectious Disease"/>
            <person name="Wu L."/>
            <person name="Ma J."/>
        </authorList>
    </citation>
    <scope>NUCLEOTIDE SEQUENCE [LARGE SCALE GENOMIC DNA]</scope>
    <source>
        <strain evidence="3 4">WLHS5</strain>
    </source>
</reference>
<dbReference type="Proteomes" id="UP001595898">
    <property type="component" value="Unassembled WGS sequence"/>
</dbReference>
<proteinExistence type="predicted"/>
<feature type="transmembrane region" description="Helical" evidence="2">
    <location>
        <begin position="139"/>
        <end position="157"/>
    </location>
</feature>
<gene>
    <name evidence="3" type="ORF">ACFO5R_13270</name>
</gene>
<comment type="caution">
    <text evidence="3">The sequence shown here is derived from an EMBL/GenBank/DDBJ whole genome shotgun (WGS) entry which is preliminary data.</text>
</comment>
<keyword evidence="2" id="KW-0812">Transmembrane</keyword>
<feature type="region of interest" description="Disordered" evidence="1">
    <location>
        <begin position="1"/>
        <end position="22"/>
    </location>
</feature>
<feature type="transmembrane region" description="Helical" evidence="2">
    <location>
        <begin position="236"/>
        <end position="255"/>
    </location>
</feature>
<dbReference type="RefSeq" id="WP_250140420.1">
    <property type="nucleotide sequence ID" value="NZ_JALIQP010000002.1"/>
</dbReference>
<evidence type="ECO:0000256" key="2">
    <source>
        <dbReference type="SAM" id="Phobius"/>
    </source>
</evidence>
<feature type="compositionally biased region" description="Basic and acidic residues" evidence="1">
    <location>
        <begin position="1"/>
        <end position="10"/>
    </location>
</feature>
<keyword evidence="2" id="KW-1133">Transmembrane helix</keyword>
<dbReference type="EMBL" id="JBHSFA010000007">
    <property type="protein sequence ID" value="MFC4542892.1"/>
    <property type="molecule type" value="Genomic_DNA"/>
</dbReference>